<dbReference type="EMBL" id="PEWY01000152">
    <property type="protein sequence ID" value="PIU36556.1"/>
    <property type="molecule type" value="Genomic_DNA"/>
</dbReference>
<proteinExistence type="predicted"/>
<dbReference type="GO" id="GO:0004540">
    <property type="term" value="F:RNA nuclease activity"/>
    <property type="evidence" value="ECO:0007669"/>
    <property type="project" value="InterPro"/>
</dbReference>
<evidence type="ECO:0000259" key="1">
    <source>
        <dbReference type="Pfam" id="PF01936"/>
    </source>
</evidence>
<dbReference type="AlphaFoldDB" id="A0A2M6YST9"/>
<sequence length="167" mass="19337">MKKPVFGFIDASNLFYGGVELDGFPYSILDKEPINLIKLIKYLKQKNDNNIKPIARIKFYLKLAQFGYLLQLKPVKIFHEPGGKISKKANCDVDMTFDLMRYLKDYSDVLVLSGDGDFAIVLKYLMKLGRKVTVLARGERTARDIRQLAGKNFRDFNYLRELIKFKV</sequence>
<name>A0A2M6YST9_9BACT</name>
<evidence type="ECO:0000313" key="3">
    <source>
        <dbReference type="Proteomes" id="UP000230184"/>
    </source>
</evidence>
<evidence type="ECO:0000313" key="2">
    <source>
        <dbReference type="EMBL" id="PIU36556.1"/>
    </source>
</evidence>
<dbReference type="PANTHER" id="PTHR35458">
    <property type="entry name" value="SLR0755 PROTEIN"/>
    <property type="match status" value="1"/>
</dbReference>
<dbReference type="PANTHER" id="PTHR35458:SF8">
    <property type="entry name" value="SLR0650 PROTEIN"/>
    <property type="match status" value="1"/>
</dbReference>
<accession>A0A2M6YST9</accession>
<dbReference type="InterPro" id="IPR021139">
    <property type="entry name" value="NYN"/>
</dbReference>
<dbReference type="InterPro" id="IPR047140">
    <property type="entry name" value="LabA"/>
</dbReference>
<reference evidence="3" key="1">
    <citation type="submission" date="2017-09" db="EMBL/GenBank/DDBJ databases">
        <title>Depth-based differentiation of microbial function through sediment-hosted aquifers and enrichment of novel symbionts in the deep terrestrial subsurface.</title>
        <authorList>
            <person name="Probst A.J."/>
            <person name="Ladd B."/>
            <person name="Jarett J.K."/>
            <person name="Geller-Mcgrath D.E."/>
            <person name="Sieber C.M.K."/>
            <person name="Emerson J.B."/>
            <person name="Anantharaman K."/>
            <person name="Thomas B.C."/>
            <person name="Malmstrom R."/>
            <person name="Stieglmeier M."/>
            <person name="Klingl A."/>
            <person name="Woyke T."/>
            <person name="Ryan C.M."/>
            <person name="Banfield J.F."/>
        </authorList>
    </citation>
    <scope>NUCLEOTIDE SEQUENCE [LARGE SCALE GENOMIC DNA]</scope>
</reference>
<gene>
    <name evidence="2" type="ORF">COT02_05445</name>
</gene>
<feature type="domain" description="NYN" evidence="1">
    <location>
        <begin position="8"/>
        <end position="149"/>
    </location>
</feature>
<dbReference type="Proteomes" id="UP000230184">
    <property type="component" value="Unassembled WGS sequence"/>
</dbReference>
<protein>
    <recommendedName>
        <fullName evidence="1">NYN domain-containing protein</fullName>
    </recommendedName>
</protein>
<comment type="caution">
    <text evidence="2">The sequence shown here is derived from an EMBL/GenBank/DDBJ whole genome shotgun (WGS) entry which is preliminary data.</text>
</comment>
<dbReference type="Gene3D" id="3.40.50.1010">
    <property type="entry name" value="5'-nuclease"/>
    <property type="match status" value="1"/>
</dbReference>
<dbReference type="Pfam" id="PF01936">
    <property type="entry name" value="NYN"/>
    <property type="match status" value="1"/>
</dbReference>
<organism evidence="2 3">
    <name type="scientific">Candidatus Roizmanbacteria bacterium CG07_land_8_20_14_0_80_34_15</name>
    <dbReference type="NCBI Taxonomy" id="1974849"/>
    <lineage>
        <taxon>Bacteria</taxon>
        <taxon>Candidatus Roizmaniibacteriota</taxon>
    </lineage>
</organism>